<dbReference type="RefSeq" id="WP_139941771.1">
    <property type="nucleotide sequence ID" value="NZ_JBHSYP010000005.1"/>
</dbReference>
<feature type="domain" description="DUF4136" evidence="1">
    <location>
        <begin position="51"/>
        <end position="189"/>
    </location>
</feature>
<organism evidence="2 3">
    <name type="scientific">Emcibacter nanhaiensis</name>
    <dbReference type="NCBI Taxonomy" id="1505037"/>
    <lineage>
        <taxon>Bacteria</taxon>
        <taxon>Pseudomonadati</taxon>
        <taxon>Pseudomonadota</taxon>
        <taxon>Alphaproteobacteria</taxon>
        <taxon>Emcibacterales</taxon>
        <taxon>Emcibacteraceae</taxon>
        <taxon>Emcibacter</taxon>
    </lineage>
</organism>
<dbReference type="AlphaFoldDB" id="A0A501PBV1"/>
<dbReference type="OrthoDB" id="7501218at2"/>
<dbReference type="Pfam" id="PF13590">
    <property type="entry name" value="DUF4136"/>
    <property type="match status" value="1"/>
</dbReference>
<evidence type="ECO:0000313" key="2">
    <source>
        <dbReference type="EMBL" id="TPD57456.1"/>
    </source>
</evidence>
<accession>A0A501PBV1</accession>
<dbReference type="InterPro" id="IPR025411">
    <property type="entry name" value="DUF4136"/>
</dbReference>
<comment type="caution">
    <text evidence="2">The sequence shown here is derived from an EMBL/GenBank/DDBJ whole genome shotgun (WGS) entry which is preliminary data.</text>
</comment>
<dbReference type="PROSITE" id="PS51257">
    <property type="entry name" value="PROKAR_LIPOPROTEIN"/>
    <property type="match status" value="1"/>
</dbReference>
<proteinExistence type="predicted"/>
<evidence type="ECO:0000259" key="1">
    <source>
        <dbReference type="Pfam" id="PF13590"/>
    </source>
</evidence>
<dbReference type="EMBL" id="VFIY01000018">
    <property type="protein sequence ID" value="TPD57456.1"/>
    <property type="molecule type" value="Genomic_DNA"/>
</dbReference>
<gene>
    <name evidence="2" type="ORF">FIV46_15155</name>
</gene>
<keyword evidence="3" id="KW-1185">Reference proteome</keyword>
<protein>
    <submittedName>
        <fullName evidence="2">DUF4136 domain-containing protein</fullName>
    </submittedName>
</protein>
<reference evidence="3" key="1">
    <citation type="submission" date="2019-06" db="EMBL/GenBank/DDBJ databases">
        <title>The complete genome of Emcibacter congregatus ZYLT.</title>
        <authorList>
            <person name="Zhao Z."/>
        </authorList>
    </citation>
    <scope>NUCLEOTIDE SEQUENCE [LARGE SCALE GENOMIC DNA]</scope>
    <source>
        <strain evidence="3">MCCC 1A06723</strain>
    </source>
</reference>
<dbReference type="Proteomes" id="UP000319148">
    <property type="component" value="Unassembled WGS sequence"/>
</dbReference>
<sequence>MFPRPARFLVLLFPLLLALLFSGCASTVSPRVSRFHQLPPAANQTITVEPRDPALANSLEFSNYADMIGQKLTETGYLPPATSKSDLRAWVHYSVRHLSKIEEEVKPVSGHVTVGGGNRGTYTDVGINVNLGDRKRTETDSVFSLRLEIERTSDGLRLYEGTSSLRAKNKTLNQVMPWLVDALFTDFPGQSGSSGKVRVEK</sequence>
<evidence type="ECO:0000313" key="3">
    <source>
        <dbReference type="Proteomes" id="UP000319148"/>
    </source>
</evidence>
<name>A0A501PBV1_9PROT</name>